<feature type="compositionally biased region" description="Basic residues" evidence="6">
    <location>
        <begin position="642"/>
        <end position="677"/>
    </location>
</feature>
<evidence type="ECO:0000256" key="2">
    <source>
        <dbReference type="ARBA" id="ARBA00022475"/>
    </source>
</evidence>
<comment type="subcellular location">
    <subcellularLocation>
        <location evidence="1">Cell membrane</location>
        <topology evidence="1">Multi-pass membrane protein</topology>
    </subcellularLocation>
</comment>
<feature type="transmembrane region" description="Helical" evidence="7">
    <location>
        <begin position="777"/>
        <end position="800"/>
    </location>
</feature>
<feature type="compositionally biased region" description="Basic and acidic residues" evidence="6">
    <location>
        <begin position="684"/>
        <end position="697"/>
    </location>
</feature>
<dbReference type="Pfam" id="PF04066">
    <property type="entry name" value="MrpF_PhaF"/>
    <property type="match status" value="1"/>
</dbReference>
<feature type="transmembrane region" description="Helical" evidence="7">
    <location>
        <begin position="78"/>
        <end position="96"/>
    </location>
</feature>
<feature type="compositionally biased region" description="Basic residues" evidence="6">
    <location>
        <begin position="595"/>
        <end position="610"/>
    </location>
</feature>
<reference evidence="9 10" key="1">
    <citation type="submission" date="2013-09" db="EMBL/GenBank/DDBJ databases">
        <title>Whole genome sequencing of Halarchaeum acidiphilum strain MH1-52-1.</title>
        <authorList>
            <person name="Shimane Y."/>
            <person name="Minegishi H."/>
            <person name="Nishi S."/>
            <person name="Echigo A."/>
            <person name="Shuto A."/>
            <person name="Konishi M."/>
            <person name="Ito T."/>
            <person name="Ohkuma M."/>
            <person name="Ohta Y."/>
            <person name="Nagano Y."/>
            <person name="Tsubouchi T."/>
            <person name="Mori K."/>
            <person name="Usui K."/>
            <person name="Kamekura M."/>
            <person name="Usami R."/>
            <person name="Takaki Y."/>
            <person name="Hatada Y."/>
        </authorList>
    </citation>
    <scope>NUCLEOTIDE SEQUENCE [LARGE SCALE GENOMIC DNA]</scope>
    <source>
        <strain evidence="9 10">JCM 16109</strain>
    </source>
</reference>
<feature type="compositionally biased region" description="Basic residues" evidence="6">
    <location>
        <begin position="619"/>
        <end position="633"/>
    </location>
</feature>
<dbReference type="PANTHER" id="PTHR42703:SF1">
    <property type="entry name" value="NA(+)_H(+) ANTIPORTER SUBUNIT D1"/>
    <property type="match status" value="1"/>
</dbReference>
<evidence type="ECO:0000313" key="9">
    <source>
        <dbReference type="EMBL" id="GAD52076.1"/>
    </source>
</evidence>
<feature type="transmembrane region" description="Helical" evidence="7">
    <location>
        <begin position="38"/>
        <end position="58"/>
    </location>
</feature>
<dbReference type="InterPro" id="IPR050586">
    <property type="entry name" value="CPA3_Na-H_Antiporter_D"/>
</dbReference>
<feature type="transmembrane region" description="Helical" evidence="7">
    <location>
        <begin position="752"/>
        <end position="771"/>
    </location>
</feature>
<feature type="transmembrane region" description="Helical" evidence="7">
    <location>
        <begin position="254"/>
        <end position="274"/>
    </location>
</feature>
<feature type="compositionally biased region" description="Low complexity" evidence="6">
    <location>
        <begin position="509"/>
        <end position="518"/>
    </location>
</feature>
<feature type="transmembrane region" description="Helical" evidence="7">
    <location>
        <begin position="230"/>
        <end position="248"/>
    </location>
</feature>
<organism evidence="9 10">
    <name type="scientific">Halarchaeum acidiphilum MH1-52-1</name>
    <dbReference type="NCBI Taxonomy" id="1261545"/>
    <lineage>
        <taxon>Archaea</taxon>
        <taxon>Methanobacteriati</taxon>
        <taxon>Methanobacteriota</taxon>
        <taxon>Stenosarchaea group</taxon>
        <taxon>Halobacteria</taxon>
        <taxon>Halobacteriales</taxon>
        <taxon>Halobacteriaceae</taxon>
    </lineage>
</organism>
<evidence type="ECO:0000256" key="6">
    <source>
        <dbReference type="SAM" id="MobiDB-lite"/>
    </source>
</evidence>
<evidence type="ECO:0000256" key="3">
    <source>
        <dbReference type="ARBA" id="ARBA00022692"/>
    </source>
</evidence>
<feature type="transmembrane region" description="Helical" evidence="7">
    <location>
        <begin position="6"/>
        <end position="26"/>
    </location>
</feature>
<gene>
    <name evidence="9" type="ORF">MBEHAL_0836</name>
</gene>
<evidence type="ECO:0000256" key="1">
    <source>
        <dbReference type="ARBA" id="ARBA00004651"/>
    </source>
</evidence>
<dbReference type="Proteomes" id="UP000016986">
    <property type="component" value="Unassembled WGS sequence"/>
</dbReference>
<feature type="transmembrane region" description="Helical" evidence="7">
    <location>
        <begin position="205"/>
        <end position="223"/>
    </location>
</feature>
<dbReference type="GO" id="GO:0005886">
    <property type="term" value="C:plasma membrane"/>
    <property type="evidence" value="ECO:0007669"/>
    <property type="project" value="UniProtKB-SubCell"/>
</dbReference>
<dbReference type="AlphaFoldDB" id="U2YE96"/>
<dbReference type="eggNOG" id="arCOG01537">
    <property type="taxonomic scope" value="Archaea"/>
</dbReference>
<dbReference type="PANTHER" id="PTHR42703">
    <property type="entry name" value="NADH DEHYDROGENASE"/>
    <property type="match status" value="1"/>
</dbReference>
<dbReference type="GO" id="GO:0042773">
    <property type="term" value="P:ATP synthesis coupled electron transport"/>
    <property type="evidence" value="ECO:0007669"/>
    <property type="project" value="InterPro"/>
</dbReference>
<feature type="transmembrane region" description="Helical" evidence="7">
    <location>
        <begin position="329"/>
        <end position="355"/>
    </location>
</feature>
<dbReference type="InterPro" id="IPR007208">
    <property type="entry name" value="MrpF/PhaF-like"/>
</dbReference>
<evidence type="ECO:0000256" key="4">
    <source>
        <dbReference type="ARBA" id="ARBA00022989"/>
    </source>
</evidence>
<feature type="compositionally biased region" description="Low complexity" evidence="6">
    <location>
        <begin position="456"/>
        <end position="500"/>
    </location>
</feature>
<feature type="compositionally biased region" description="Basic and acidic residues" evidence="6">
    <location>
        <begin position="579"/>
        <end position="594"/>
    </location>
</feature>
<feature type="transmembrane region" description="Helical" evidence="7">
    <location>
        <begin position="392"/>
        <end position="414"/>
    </location>
</feature>
<accession>U2YE96</accession>
<feature type="transmembrane region" description="Helical" evidence="7">
    <location>
        <begin position="286"/>
        <end position="309"/>
    </location>
</feature>
<dbReference type="PRINTS" id="PR01437">
    <property type="entry name" value="NUOXDRDTASE4"/>
</dbReference>
<feature type="transmembrane region" description="Helical" evidence="7">
    <location>
        <begin position="133"/>
        <end position="151"/>
    </location>
</feature>
<feature type="domain" description="NADH:quinone oxidoreductase/Mrp antiporter transmembrane" evidence="8">
    <location>
        <begin position="128"/>
        <end position="423"/>
    </location>
</feature>
<keyword evidence="2" id="KW-1003">Cell membrane</keyword>
<dbReference type="eggNOG" id="arCOG03121">
    <property type="taxonomic scope" value="Archaea"/>
</dbReference>
<dbReference type="InterPro" id="IPR003918">
    <property type="entry name" value="NADH_UbQ_OxRdtase"/>
</dbReference>
<dbReference type="Pfam" id="PF00361">
    <property type="entry name" value="Proton_antipo_M"/>
    <property type="match status" value="1"/>
</dbReference>
<protein>
    <submittedName>
        <fullName evidence="9">Na(+) H(+) antiporter subunit D</fullName>
    </submittedName>
</protein>
<keyword evidence="5 7" id="KW-0472">Membrane</keyword>
<feature type="compositionally biased region" description="Basic residues" evidence="6">
    <location>
        <begin position="529"/>
        <end position="557"/>
    </location>
</feature>
<feature type="compositionally biased region" description="Low complexity" evidence="6">
    <location>
        <begin position="432"/>
        <end position="448"/>
    </location>
</feature>
<evidence type="ECO:0000256" key="7">
    <source>
        <dbReference type="SAM" id="Phobius"/>
    </source>
</evidence>
<feature type="transmembrane region" description="Helical" evidence="7">
    <location>
        <begin position="163"/>
        <end position="185"/>
    </location>
</feature>
<evidence type="ECO:0000313" key="10">
    <source>
        <dbReference type="Proteomes" id="UP000016986"/>
    </source>
</evidence>
<feature type="region of interest" description="Disordered" evidence="6">
    <location>
        <begin position="429"/>
        <end position="711"/>
    </location>
</feature>
<feature type="compositionally biased region" description="Low complexity" evidence="6">
    <location>
        <begin position="560"/>
        <end position="576"/>
    </location>
</feature>
<dbReference type="InterPro" id="IPR001750">
    <property type="entry name" value="ND/Mrp_TM"/>
</dbReference>
<proteinExistence type="predicted"/>
<evidence type="ECO:0000256" key="5">
    <source>
        <dbReference type="ARBA" id="ARBA00023136"/>
    </source>
</evidence>
<sequence>MTTQFVIAPLLVALATAVACLLLRVVPRAQRAASLLGVLGYTAAVGALLARVSPAHTIAYQVGGWPAPYGITLVADPLSGFMLALTALVAPLVLVYSLRAVNAPGQRVSYHALFHFLLAGATGAFLTGDLFNLFVWFEVTLMASYGLVAFYSGADGTLAATRYVALNLVGSSVMLLAVGGLYGVTGTLNMADMARWLADASPAEATPVLGLSLLLLAVFALKAGLVPFQWWVPSAYAAAPAPATAMLAGVAKKVGVYAIIRVGFVVFAAADPGLSIGFSGTADALLAAYGPVLFALAGASILVGGLAAIDRPTLEETFAYSSIGQVGFIVLPLAVAASVPALRAVGVAAALVYALNHALAKPLLYLVAGLVGDATGTTDLGELGGIAGRAPVLAGAFFVGALSLVGVPPLAGFFGKLLVFRTAALGARRPRSASPSSAHSSPSPTSRGRGSGASGARGLPPSRRWRVPTASASRSSPPSRSACSPSASASVPSTGSRRPPATSPPTPAATPTSARSSGVVSREGPALDHRRRRPRRRLAVRLRHARDARRDRRRSPHGTRALAPRHLPLPRALPRTQRTRADARDAPRGREVPRRLRLRTPHRERRRREARARAIAAPRPRRPRRPAARRERRRDHDDRQLHHAHARHPHHGLRRGRERPPRPRRRRRRRRGRRRPHPALGALRPHDLRRGGGSRDARARRRPRGGRRGGERAMNVTDIYHLVLLGCGVAAALATLACTYRVVVGPTVPDRAVALDAVSTGVVALVVLHALDAERSFFVLVAVMLAIVGFVTTVVAAKYLTEGAIIE</sequence>
<feature type="transmembrane region" description="Helical" evidence="7">
    <location>
        <begin position="108"/>
        <end position="127"/>
    </location>
</feature>
<feature type="compositionally biased region" description="Basic residues" evidence="6">
    <location>
        <begin position="698"/>
        <end position="707"/>
    </location>
</feature>
<evidence type="ECO:0000259" key="8">
    <source>
        <dbReference type="Pfam" id="PF00361"/>
    </source>
</evidence>
<feature type="transmembrane region" description="Helical" evidence="7">
    <location>
        <begin position="719"/>
        <end position="740"/>
    </location>
</feature>
<name>U2YE96_9EURY</name>
<keyword evidence="3 7" id="KW-0812">Transmembrane</keyword>
<dbReference type="GO" id="GO:0008137">
    <property type="term" value="F:NADH dehydrogenase (ubiquinone) activity"/>
    <property type="evidence" value="ECO:0007669"/>
    <property type="project" value="InterPro"/>
</dbReference>
<comment type="caution">
    <text evidence="9">The sequence shown here is derived from an EMBL/GenBank/DDBJ whole genome shotgun (WGS) entry which is preliminary data.</text>
</comment>
<keyword evidence="4 7" id="KW-1133">Transmembrane helix</keyword>
<dbReference type="EMBL" id="BATA01000014">
    <property type="protein sequence ID" value="GAD52076.1"/>
    <property type="molecule type" value="Genomic_DNA"/>
</dbReference>
<keyword evidence="10" id="KW-1185">Reference proteome</keyword>